<protein>
    <submittedName>
        <fullName evidence="3">PEP-CTERM protein-sorting domain-containing protein</fullName>
    </submittedName>
</protein>
<evidence type="ECO:0000313" key="4">
    <source>
        <dbReference type="Proteomes" id="UP000192923"/>
    </source>
</evidence>
<reference evidence="3 4" key="1">
    <citation type="submission" date="2016-12" db="EMBL/GenBank/DDBJ databases">
        <authorList>
            <person name="Song W.-J."/>
            <person name="Kurnit D.M."/>
        </authorList>
    </citation>
    <scope>NUCLEOTIDE SEQUENCE [LARGE SCALE GENOMIC DNA]</scope>
    <source>
        <strain evidence="3 4">175</strain>
    </source>
</reference>
<sequence length="237" mass="23845">MNINLKAVASAAVFGVATLVTAPAQALGITASLSNITLTLNGFSGGTYLNTATTLSFAANLPNVANPTQDGTKAVAGSDGIGDMAPTGPMPITGGEITGAFDFNGSAVGTNGNIWALAVGTLSSPILNFLQFNRSGSVFTFDLTSISSIARNLLATTPTVQANLSVATYGILHDSSHTRADTFAALTFSFSQTGSALSGSATLNSPATPPSLPEPATLLLFGTGLAGMATRARRKSI</sequence>
<keyword evidence="4" id="KW-1185">Reference proteome</keyword>
<feature type="domain" description="Ice-binding protein C-terminal" evidence="2">
    <location>
        <begin position="213"/>
        <end position="234"/>
    </location>
</feature>
<dbReference type="InterPro" id="IPR013424">
    <property type="entry name" value="Ice-binding_C"/>
</dbReference>
<dbReference type="Proteomes" id="UP000192923">
    <property type="component" value="Unassembled WGS sequence"/>
</dbReference>
<gene>
    <name evidence="3" type="ORF">SAMN02949497_0800</name>
</gene>
<keyword evidence="1" id="KW-0732">Signal</keyword>
<evidence type="ECO:0000259" key="2">
    <source>
        <dbReference type="Pfam" id="PF07589"/>
    </source>
</evidence>
<dbReference type="AlphaFoldDB" id="A0A1Y6CY64"/>
<dbReference type="RefSeq" id="WP_085210158.1">
    <property type="nucleotide sequence ID" value="NZ_FXAM01000001.1"/>
</dbReference>
<feature type="signal peptide" evidence="1">
    <location>
        <begin position="1"/>
        <end position="26"/>
    </location>
</feature>
<organism evidence="3 4">
    <name type="scientific">Methylomagnum ishizawai</name>
    <dbReference type="NCBI Taxonomy" id="1760988"/>
    <lineage>
        <taxon>Bacteria</taxon>
        <taxon>Pseudomonadati</taxon>
        <taxon>Pseudomonadota</taxon>
        <taxon>Gammaproteobacteria</taxon>
        <taxon>Methylococcales</taxon>
        <taxon>Methylococcaceae</taxon>
        <taxon>Methylomagnum</taxon>
    </lineage>
</organism>
<evidence type="ECO:0000313" key="3">
    <source>
        <dbReference type="EMBL" id="SMF93513.1"/>
    </source>
</evidence>
<feature type="chain" id="PRO_5012689720" evidence="1">
    <location>
        <begin position="27"/>
        <end position="237"/>
    </location>
</feature>
<dbReference type="NCBIfam" id="TIGR02595">
    <property type="entry name" value="PEP_CTERM"/>
    <property type="match status" value="1"/>
</dbReference>
<dbReference type="Pfam" id="PF07589">
    <property type="entry name" value="PEP-CTERM"/>
    <property type="match status" value="1"/>
</dbReference>
<accession>A0A1Y6CY64</accession>
<dbReference type="EMBL" id="FXAM01000001">
    <property type="protein sequence ID" value="SMF93513.1"/>
    <property type="molecule type" value="Genomic_DNA"/>
</dbReference>
<name>A0A1Y6CY64_9GAMM</name>
<proteinExistence type="predicted"/>
<evidence type="ECO:0000256" key="1">
    <source>
        <dbReference type="SAM" id="SignalP"/>
    </source>
</evidence>